<protein>
    <recommendedName>
        <fullName evidence="1">BioF2-like acetyltransferase domain-containing protein</fullName>
    </recommendedName>
</protein>
<evidence type="ECO:0000313" key="2">
    <source>
        <dbReference type="EMBL" id="AQQ03407.1"/>
    </source>
</evidence>
<sequence>MSDVAGQETFRGQVAGQKLHVVWHEKPGADLLRSLWASLPGGAICSAFQAPRFVECFFQEMAPAACDTFGVLAAYRTGLQDPLALVPLIRFRKGPVRIASTPDLGVADQNGPVLSEALASEGDETVQAVMSAMIEAIPGADVVDIKKLHVSIGSAHNPFFVHPNASPESSSLFLETDALLAAGVKSGISIYKKARVNLRKLQSEDVQLVEAATPEERVKILEALIVSKEERFKALGRANSMKQDNRENFYRALAAQAGLENPLKVLALRSGHDAIAVVAMLVEDGYATLILISIGAEQWHRFSPGMVALVQSIYWARDNNIRVYGFGTGHQGYKSRFGATEQPTRRLLLPLTVKGHAAITALKAKRSFQETVDRWKHRKTAQTA</sequence>
<dbReference type="RefSeq" id="WP_077290804.1">
    <property type="nucleotide sequence ID" value="NZ_CP019630.1"/>
</dbReference>
<dbReference type="InterPro" id="IPR038740">
    <property type="entry name" value="BioF2-like_GNAT_dom"/>
</dbReference>
<dbReference type="Gene3D" id="3.40.630.30">
    <property type="match status" value="1"/>
</dbReference>
<organism evidence="2 3">
    <name type="scientific">Roseibium algicola</name>
    <dbReference type="NCBI Taxonomy" id="2857014"/>
    <lineage>
        <taxon>Bacteria</taxon>
        <taxon>Pseudomonadati</taxon>
        <taxon>Pseudomonadota</taxon>
        <taxon>Alphaproteobacteria</taxon>
        <taxon>Hyphomicrobiales</taxon>
        <taxon>Stappiaceae</taxon>
        <taxon>Roseibium</taxon>
    </lineage>
</organism>
<name>A0ABM6HZB0_9HYPH</name>
<dbReference type="EMBL" id="CP019630">
    <property type="protein sequence ID" value="AQQ03407.1"/>
    <property type="molecule type" value="Genomic_DNA"/>
</dbReference>
<evidence type="ECO:0000313" key="3">
    <source>
        <dbReference type="Proteomes" id="UP000188174"/>
    </source>
</evidence>
<gene>
    <name evidence="2" type="ORF">B0E33_07200</name>
</gene>
<accession>A0ABM6HZB0</accession>
<dbReference type="InterPro" id="IPR016181">
    <property type="entry name" value="Acyl_CoA_acyltransferase"/>
</dbReference>
<reference evidence="2 3" key="1">
    <citation type="submission" date="2017-02" db="EMBL/GenBank/DDBJ databases">
        <authorList>
            <person name="Jeong S."/>
        </authorList>
    </citation>
    <scope>NUCLEOTIDE SEQUENCE [LARGE SCALE GENOMIC DNA]</scope>
    <source>
        <strain evidence="2 3">RMAR6-6</strain>
    </source>
</reference>
<dbReference type="SUPFAM" id="SSF55729">
    <property type="entry name" value="Acyl-CoA N-acyltransferases (Nat)"/>
    <property type="match status" value="1"/>
</dbReference>
<feature type="domain" description="BioF2-like acetyltransferase" evidence="1">
    <location>
        <begin position="192"/>
        <end position="335"/>
    </location>
</feature>
<dbReference type="Proteomes" id="UP000188174">
    <property type="component" value="Chromosome"/>
</dbReference>
<dbReference type="Pfam" id="PF13480">
    <property type="entry name" value="Acetyltransf_6"/>
    <property type="match status" value="1"/>
</dbReference>
<keyword evidence="3" id="KW-1185">Reference proteome</keyword>
<evidence type="ECO:0000259" key="1">
    <source>
        <dbReference type="Pfam" id="PF13480"/>
    </source>
</evidence>
<proteinExistence type="predicted"/>